<feature type="region of interest" description="Disordered" evidence="1">
    <location>
        <begin position="43"/>
        <end position="98"/>
    </location>
</feature>
<dbReference type="Proteomes" id="UP001176521">
    <property type="component" value="Unassembled WGS sequence"/>
</dbReference>
<evidence type="ECO:0000256" key="1">
    <source>
        <dbReference type="SAM" id="MobiDB-lite"/>
    </source>
</evidence>
<feature type="compositionally biased region" description="Low complexity" evidence="1">
    <location>
        <begin position="304"/>
        <end position="331"/>
    </location>
</feature>
<proteinExistence type="predicted"/>
<feature type="compositionally biased region" description="Basic and acidic residues" evidence="1">
    <location>
        <begin position="252"/>
        <end position="265"/>
    </location>
</feature>
<feature type="compositionally biased region" description="Acidic residues" evidence="1">
    <location>
        <begin position="278"/>
        <end position="297"/>
    </location>
</feature>
<organism evidence="2 3">
    <name type="scientific">Tilletia horrida</name>
    <dbReference type="NCBI Taxonomy" id="155126"/>
    <lineage>
        <taxon>Eukaryota</taxon>
        <taxon>Fungi</taxon>
        <taxon>Dikarya</taxon>
        <taxon>Basidiomycota</taxon>
        <taxon>Ustilaginomycotina</taxon>
        <taxon>Exobasidiomycetes</taxon>
        <taxon>Tilletiales</taxon>
        <taxon>Tilletiaceae</taxon>
        <taxon>Tilletia</taxon>
    </lineage>
</organism>
<evidence type="ECO:0000313" key="3">
    <source>
        <dbReference type="Proteomes" id="UP001176521"/>
    </source>
</evidence>
<feature type="compositionally biased region" description="Basic residues" evidence="1">
    <location>
        <begin position="220"/>
        <end position="232"/>
    </location>
</feature>
<accession>A0AAN6G4P3</accession>
<feature type="compositionally biased region" description="Low complexity" evidence="1">
    <location>
        <begin position="71"/>
        <end position="86"/>
    </location>
</feature>
<gene>
    <name evidence="2" type="ORF">OC842_007031</name>
</gene>
<sequence length="640" mass="69285">MNQGPLQPPPPAPLPQDLSAMFAQLAAHPQFMAMLQQAAPANGLAPPAVMNDPAPDPSAPAAAQDDDSSSEDVAAAANNGSSSAQNVGLDKDPSTFTAADRERVRWTVEQAKAAAKTKRLQPSDVIVDFKGNRITPDYLKKIQRFVRQATTHLDQVKVADNLANKIHNFLFFKTHYLPSLIHVAQMIEKRHPVTGWAEDHYKSLKLVEVNLKNKIATGRKHGVLAPSTKKRSSSAGAATLPGPSRKRVKTAKQYEPHHDDFERNFASDFEGEFGSNFDDADEDDQEQDDEDDDDNDDAPPSRRSINSSAHATHSSAANSSSARSSAGSSATDPSTSGPPRHSASFEAQPPQRQAPSSALAQLRLANMDDLAAPSPEAVIKALRLRYSALPKAQELLVSKALDQLKTARGCGLDACQSGAQAFQAWLLDLEHVALPQDEDGQAMAADRSFGKVVLERWQYEDTLRHHEAWGSVQNACRLLAALLRLWLLAQNGQPVVRKGTEPAAQEHLTRVCELVREAFDPMSTEDHVEDSSMGQAQSCAVVSSSSSEKPRRNVKKALDKGIVTEDVLRSLPKYATVALLEKGGITVPPGSKAADTSAMLLTAVKKGAIYIDADHVRQAQNKKPIEGDLKKGKKRMLLAP</sequence>
<protein>
    <submittedName>
        <fullName evidence="2">Uncharacterized protein</fullName>
    </submittedName>
</protein>
<name>A0AAN6G4P3_9BASI</name>
<feature type="region of interest" description="Disordered" evidence="1">
    <location>
        <begin position="220"/>
        <end position="357"/>
    </location>
</feature>
<reference evidence="2" key="1">
    <citation type="journal article" date="2023" name="PhytoFront">
        <title>Draft Genome Resources of Seven Strains of Tilletia horrida, Causal Agent of Kernel Smut of Rice.</title>
        <authorList>
            <person name="Khanal S."/>
            <person name="Antony Babu S."/>
            <person name="Zhou X.G."/>
        </authorList>
    </citation>
    <scope>NUCLEOTIDE SEQUENCE</scope>
    <source>
        <strain evidence="2">TX3</strain>
    </source>
</reference>
<comment type="caution">
    <text evidence="2">The sequence shown here is derived from an EMBL/GenBank/DDBJ whole genome shotgun (WGS) entry which is preliminary data.</text>
</comment>
<dbReference type="EMBL" id="JAPDMQ010000767">
    <property type="protein sequence ID" value="KAK0520653.1"/>
    <property type="molecule type" value="Genomic_DNA"/>
</dbReference>
<keyword evidence="3" id="KW-1185">Reference proteome</keyword>
<evidence type="ECO:0000313" key="2">
    <source>
        <dbReference type="EMBL" id="KAK0520653.1"/>
    </source>
</evidence>
<dbReference type="AlphaFoldDB" id="A0AAN6G4P3"/>
<feature type="compositionally biased region" description="Basic and acidic residues" evidence="1">
    <location>
        <begin position="89"/>
        <end position="98"/>
    </location>
</feature>